<evidence type="ECO:0000313" key="4">
    <source>
        <dbReference type="EMBL" id="OEU22561.1"/>
    </source>
</evidence>
<dbReference type="InterPro" id="IPR045138">
    <property type="entry name" value="MeCP2/MBD4"/>
</dbReference>
<evidence type="ECO:0000313" key="5">
    <source>
        <dbReference type="Proteomes" id="UP000095751"/>
    </source>
</evidence>
<dbReference type="GO" id="GO:0003824">
    <property type="term" value="F:catalytic activity"/>
    <property type="evidence" value="ECO:0007669"/>
    <property type="project" value="InterPro"/>
</dbReference>
<dbReference type="PANTHER" id="PTHR15074:SF0">
    <property type="entry name" value="METHYL-CPG-BINDING DOMAIN PROTEIN 4-LIKE PROTEIN"/>
    <property type="match status" value="1"/>
</dbReference>
<keyword evidence="5" id="KW-1185">Reference proteome</keyword>
<dbReference type="InterPro" id="IPR011257">
    <property type="entry name" value="DNA_glycosylase"/>
</dbReference>
<feature type="region of interest" description="Disordered" evidence="3">
    <location>
        <begin position="86"/>
        <end position="131"/>
    </location>
</feature>
<sequence length="423" mass="48097">MTDVDIKFDTELSSSSSLSSLTCVELVGRWAEQHSVRHLCPNQCFLRAFAPIREWMVLRKKLEKYTPIGEILNDWTCRLVFDDKTTETETEEENQNTSTNDIEIPVNIKSPSSLSSSSRVQTAEERKQNSKAYTNQLTEFVSLKSGKTFSSFEKGRKFLFREREAPQTCIDTLDNDSSIFATTNNNNNNKSTTTIMTGNRNLIGSTTMTTAVVGRLATDDTTATTATTASPFGLLEELFSEHPWRLLISTILLNKTKRNQNIDRILFRLFQRWPTVESVVKDANNDEEAVRDYIFNQVRITGLGRNKSKAFVQLSRDFLLLITTKNQNKIDLFVPYCQYTSTTATNTTTTCTSTSGSTAISPIIRRREVEFDLTRKEVKNISNCGDYAADAFQIFIRKDLDLPIISNDYILVAYVEWKRSLDI</sequence>
<evidence type="ECO:0008006" key="6">
    <source>
        <dbReference type="Google" id="ProtNLM"/>
    </source>
</evidence>
<evidence type="ECO:0000256" key="1">
    <source>
        <dbReference type="ARBA" id="ARBA00004123"/>
    </source>
</evidence>
<accession>A0A1E7FWL8</accession>
<dbReference type="Gene3D" id="1.10.340.30">
    <property type="entry name" value="Hypothetical protein, domain 2"/>
    <property type="match status" value="1"/>
</dbReference>
<evidence type="ECO:0000256" key="2">
    <source>
        <dbReference type="ARBA" id="ARBA00023242"/>
    </source>
</evidence>
<dbReference type="AlphaFoldDB" id="A0A1E7FWL8"/>
<protein>
    <recommendedName>
        <fullName evidence="6">HhH-GPD domain-containing protein</fullName>
    </recommendedName>
</protein>
<name>A0A1E7FWL8_9STRA</name>
<dbReference type="Proteomes" id="UP000095751">
    <property type="component" value="Unassembled WGS sequence"/>
</dbReference>
<dbReference type="GO" id="GO:0005634">
    <property type="term" value="C:nucleus"/>
    <property type="evidence" value="ECO:0007669"/>
    <property type="project" value="UniProtKB-SubCell"/>
</dbReference>
<proteinExistence type="predicted"/>
<dbReference type="GO" id="GO:0003677">
    <property type="term" value="F:DNA binding"/>
    <property type="evidence" value="ECO:0007669"/>
    <property type="project" value="InterPro"/>
</dbReference>
<dbReference type="OrthoDB" id="49377at2759"/>
<keyword evidence="2" id="KW-0539">Nucleus</keyword>
<dbReference type="PANTHER" id="PTHR15074">
    <property type="entry name" value="METHYL-CPG-BINDING PROTEIN"/>
    <property type="match status" value="1"/>
</dbReference>
<dbReference type="InParanoid" id="A0A1E7FWL8"/>
<gene>
    <name evidence="4" type="ORF">FRACYDRAFT_232718</name>
</gene>
<organism evidence="4 5">
    <name type="scientific">Fragilariopsis cylindrus CCMP1102</name>
    <dbReference type="NCBI Taxonomy" id="635003"/>
    <lineage>
        <taxon>Eukaryota</taxon>
        <taxon>Sar</taxon>
        <taxon>Stramenopiles</taxon>
        <taxon>Ochrophyta</taxon>
        <taxon>Bacillariophyta</taxon>
        <taxon>Bacillariophyceae</taxon>
        <taxon>Bacillariophycidae</taxon>
        <taxon>Bacillariales</taxon>
        <taxon>Bacillariaceae</taxon>
        <taxon>Fragilariopsis</taxon>
    </lineage>
</organism>
<evidence type="ECO:0000256" key="3">
    <source>
        <dbReference type="SAM" id="MobiDB-lite"/>
    </source>
</evidence>
<reference evidence="4 5" key="1">
    <citation type="submission" date="2016-09" db="EMBL/GenBank/DDBJ databases">
        <title>Extensive genetic diversity and differential bi-allelic expression allows diatom success in the polar Southern Ocean.</title>
        <authorList>
            <consortium name="DOE Joint Genome Institute"/>
            <person name="Mock T."/>
            <person name="Otillar R.P."/>
            <person name="Strauss J."/>
            <person name="Dupont C."/>
            <person name="Frickenhaus S."/>
            <person name="Maumus F."/>
            <person name="Mcmullan M."/>
            <person name="Sanges R."/>
            <person name="Schmutz J."/>
            <person name="Toseland A."/>
            <person name="Valas R."/>
            <person name="Veluchamy A."/>
            <person name="Ward B.J."/>
            <person name="Allen A."/>
            <person name="Barry K."/>
            <person name="Falciatore A."/>
            <person name="Ferrante M."/>
            <person name="Fortunato A.E."/>
            <person name="Gloeckner G."/>
            <person name="Gruber A."/>
            <person name="Hipkin R."/>
            <person name="Janech M."/>
            <person name="Kroth P."/>
            <person name="Leese F."/>
            <person name="Lindquist E."/>
            <person name="Lyon B.R."/>
            <person name="Martin J."/>
            <person name="Mayer C."/>
            <person name="Parker M."/>
            <person name="Quesneville H."/>
            <person name="Raymond J."/>
            <person name="Uhlig C."/>
            <person name="Valentin K.U."/>
            <person name="Worden A.Z."/>
            <person name="Armbrust E.V."/>
            <person name="Bowler C."/>
            <person name="Green B."/>
            <person name="Moulton V."/>
            <person name="Van Oosterhout C."/>
            <person name="Grigoriev I."/>
        </authorList>
    </citation>
    <scope>NUCLEOTIDE SEQUENCE [LARGE SCALE GENOMIC DNA]</scope>
    <source>
        <strain evidence="4 5">CCMP1102</strain>
    </source>
</reference>
<dbReference type="GO" id="GO:0006281">
    <property type="term" value="P:DNA repair"/>
    <property type="evidence" value="ECO:0007669"/>
    <property type="project" value="InterPro"/>
</dbReference>
<dbReference type="KEGG" id="fcy:FRACYDRAFT_232718"/>
<comment type="subcellular location">
    <subcellularLocation>
        <location evidence="1">Nucleus</location>
    </subcellularLocation>
</comment>
<dbReference type="EMBL" id="KV784353">
    <property type="protein sequence ID" value="OEU22561.1"/>
    <property type="molecule type" value="Genomic_DNA"/>
</dbReference>
<dbReference type="SUPFAM" id="SSF48150">
    <property type="entry name" value="DNA-glycosylase"/>
    <property type="match status" value="1"/>
</dbReference>